<proteinExistence type="predicted"/>
<evidence type="ECO:0000313" key="3">
    <source>
        <dbReference type="EMBL" id="OHE96579.1"/>
    </source>
</evidence>
<dbReference type="RefSeq" id="XP_022473735.1">
    <property type="nucleotide sequence ID" value="XM_022619811.1"/>
</dbReference>
<feature type="domain" description="DUF8035" evidence="2">
    <location>
        <begin position="415"/>
        <end position="468"/>
    </location>
</feature>
<dbReference type="OrthoDB" id="5226662at2759"/>
<keyword evidence="4" id="KW-1185">Reference proteome</keyword>
<organism evidence="3 4">
    <name type="scientific">Colletotrichum orchidophilum</name>
    <dbReference type="NCBI Taxonomy" id="1209926"/>
    <lineage>
        <taxon>Eukaryota</taxon>
        <taxon>Fungi</taxon>
        <taxon>Dikarya</taxon>
        <taxon>Ascomycota</taxon>
        <taxon>Pezizomycotina</taxon>
        <taxon>Sordariomycetes</taxon>
        <taxon>Hypocreomycetidae</taxon>
        <taxon>Glomerellales</taxon>
        <taxon>Glomerellaceae</taxon>
        <taxon>Colletotrichum</taxon>
    </lineage>
</organism>
<reference evidence="3 4" key="1">
    <citation type="submission" date="2016-09" db="EMBL/GenBank/DDBJ databases">
        <authorList>
            <person name="Capua I."/>
            <person name="De Benedictis P."/>
            <person name="Joannis T."/>
            <person name="Lombin L.H."/>
            <person name="Cattoli G."/>
        </authorList>
    </citation>
    <scope>NUCLEOTIDE SEQUENCE [LARGE SCALE GENOMIC DNA]</scope>
    <source>
        <strain evidence="3 4">IMI 309357</strain>
    </source>
</reference>
<feature type="compositionally biased region" description="Basic and acidic residues" evidence="1">
    <location>
        <begin position="554"/>
        <end position="571"/>
    </location>
</feature>
<feature type="compositionally biased region" description="Polar residues" evidence="1">
    <location>
        <begin position="391"/>
        <end position="401"/>
    </location>
</feature>
<gene>
    <name evidence="3" type="ORF">CORC01_08177</name>
</gene>
<feature type="region of interest" description="Disordered" evidence="1">
    <location>
        <begin position="466"/>
        <end position="658"/>
    </location>
</feature>
<evidence type="ECO:0000313" key="4">
    <source>
        <dbReference type="Proteomes" id="UP000176998"/>
    </source>
</evidence>
<feature type="region of interest" description="Disordered" evidence="1">
    <location>
        <begin position="366"/>
        <end position="405"/>
    </location>
</feature>
<dbReference type="PANTHER" id="PTHR42081:SF2">
    <property type="entry name" value="NIPPED-B-LIKE PROTEIN B"/>
    <property type="match status" value="1"/>
</dbReference>
<feature type="region of interest" description="Disordered" evidence="1">
    <location>
        <begin position="250"/>
        <end position="285"/>
    </location>
</feature>
<name>A0A1G4B571_9PEZI</name>
<feature type="compositionally biased region" description="Basic and acidic residues" evidence="1">
    <location>
        <begin position="593"/>
        <end position="653"/>
    </location>
</feature>
<dbReference type="STRING" id="1209926.A0A1G4B571"/>
<dbReference type="EMBL" id="MJBS01000068">
    <property type="protein sequence ID" value="OHE96579.1"/>
    <property type="molecule type" value="Genomic_DNA"/>
</dbReference>
<feature type="compositionally biased region" description="Polar residues" evidence="1">
    <location>
        <begin position="497"/>
        <end position="515"/>
    </location>
</feature>
<evidence type="ECO:0000256" key="1">
    <source>
        <dbReference type="SAM" id="MobiDB-lite"/>
    </source>
</evidence>
<dbReference type="Pfam" id="PF26118">
    <property type="entry name" value="DUF8035"/>
    <property type="match status" value="1"/>
</dbReference>
<feature type="compositionally biased region" description="Basic and acidic residues" evidence="1">
    <location>
        <begin position="258"/>
        <end position="274"/>
    </location>
</feature>
<protein>
    <recommendedName>
        <fullName evidence="2">DUF8035 domain-containing protein</fullName>
    </recommendedName>
</protein>
<dbReference type="PANTHER" id="PTHR42081">
    <property type="entry name" value="ZINC FINGER PROTEIN DHHC DOMAIN CONTAINING PROTEIN"/>
    <property type="match status" value="1"/>
</dbReference>
<dbReference type="GeneID" id="34561321"/>
<dbReference type="InterPro" id="IPR058348">
    <property type="entry name" value="DUF8035"/>
</dbReference>
<comment type="caution">
    <text evidence="3">The sequence shown here is derived from an EMBL/GenBank/DDBJ whole genome shotgun (WGS) entry which is preliminary data.</text>
</comment>
<evidence type="ECO:0000259" key="2">
    <source>
        <dbReference type="Pfam" id="PF26118"/>
    </source>
</evidence>
<dbReference type="Proteomes" id="UP000176998">
    <property type="component" value="Unassembled WGS sequence"/>
</dbReference>
<dbReference type="AlphaFoldDB" id="A0A1G4B571"/>
<sequence>MSNDISSPSLSAVDTFARALYRRAKASGPEFADVANIVRRLHTVLKHLKVEAEDQDSLLNSDASSVYNRQLAPLVEDCDFALKQLEIVIEDFGKVANLDERERERIAIVRTKLANQETAIDMFLDTVQLHNPSKAQRVVDEQGGNLDNIKDKVDAIAARLFARRDTGNGDDKEDLWQQFRIELEKEGFSKEVLRKNKEILRAYIRELEHSTGNDATAPPSVRGLLAQERAYPHPAMAVTPASYPGHDNYGSGETYGSYDDRYAPGGRGDRRLADQRSAPSMPNEFSTLSTYERQHRADDEHNDSLALISTRDLMAMDTLNNGVENLRITAAENYSTSPSSTSPANRYLPPDVAAARAAADFSSSPSTLGVSPRFVPPMTHANGKGGPPSSFGASPRTSQSRLAPDRYGAEIPFEAKWTRIRRALISPEILERAGVRYEARPDYVAVLGVLSREEITNYARLSAEARAARSSTRHDGSAAPKSAPKQGSPRRRRGDSHTSSSEEPLWDSSDNSSEASYPDEDKGNKTYFIVPPPSDREKGTSPAATVQPKPILKNKNENHVRFDPQPHELDPHASSPRSYREDRDRRRRPSRREHRDYESRDRDGHYRDRERERDRDRDRDRERDRDRDGHRDRHRERDHYPGRHHRERSDRDRRDKKKAWGETLGAVGIGGAAASLLSVLTEAASVL</sequence>
<accession>A0A1G4B571</accession>